<dbReference type="CDD" id="cd01425">
    <property type="entry name" value="RPS2"/>
    <property type="match status" value="1"/>
</dbReference>
<protein>
    <recommendedName>
        <fullName evidence="4 5">Small ribosomal subunit protein uS2</fullName>
    </recommendedName>
</protein>
<dbReference type="PANTHER" id="PTHR12534:SF0">
    <property type="entry name" value="SMALL RIBOSOMAL SUBUNIT PROTEIN US2M"/>
    <property type="match status" value="1"/>
</dbReference>
<evidence type="ECO:0000256" key="5">
    <source>
        <dbReference type="HAMAP-Rule" id="MF_00291"/>
    </source>
</evidence>
<evidence type="ECO:0000256" key="2">
    <source>
        <dbReference type="ARBA" id="ARBA00022980"/>
    </source>
</evidence>
<evidence type="ECO:0000313" key="8">
    <source>
        <dbReference type="Proteomes" id="UP000488506"/>
    </source>
</evidence>
<dbReference type="PRINTS" id="PR00395">
    <property type="entry name" value="RIBOSOMALS2"/>
</dbReference>
<dbReference type="Gene3D" id="1.10.287.610">
    <property type="entry name" value="Helix hairpin bin"/>
    <property type="match status" value="1"/>
</dbReference>
<dbReference type="InterPro" id="IPR005706">
    <property type="entry name" value="Ribosomal_uS2_bac/mit/plastid"/>
</dbReference>
<dbReference type="GO" id="GO:0006412">
    <property type="term" value="P:translation"/>
    <property type="evidence" value="ECO:0007669"/>
    <property type="project" value="UniProtKB-UniRule"/>
</dbReference>
<dbReference type="PROSITE" id="PS00963">
    <property type="entry name" value="RIBOSOMAL_S2_2"/>
    <property type="match status" value="1"/>
</dbReference>
<dbReference type="SUPFAM" id="SSF52313">
    <property type="entry name" value="Ribosomal protein S2"/>
    <property type="match status" value="1"/>
</dbReference>
<evidence type="ECO:0000313" key="7">
    <source>
        <dbReference type="EMBL" id="KAF0133904.1"/>
    </source>
</evidence>
<sequence>MSVVTMKELLEAGVHFGHQSKKWNPKMGKYIYSSRNSIHVIDLHKTIPLIEKAFDYVRNAVSQNGTVLFVGTKKQAQDAVEEEAKRCGMFYVRDRWLGGTLTNFKTLLKSKKRMEDIEKMEANGLFEKLPKKEVANLKREHSKLIRGLGGIRNMSSLPAVIFIIDSKKELTAISEAKKLGVPIIAVVDTNCDPDEVEFPIPANDDAIRSIKLLTSIIAEAVLAGRELTKPVEERAPEIAVPIEIGDETMEEAVAITEEERLAELVTKVPKVEEEEKRIGF</sequence>
<dbReference type="EMBL" id="WPAF01000016">
    <property type="protein sequence ID" value="KAF0133904.1"/>
    <property type="molecule type" value="Genomic_DNA"/>
</dbReference>
<evidence type="ECO:0000256" key="3">
    <source>
        <dbReference type="ARBA" id="ARBA00023274"/>
    </source>
</evidence>
<proteinExistence type="inferred from homology"/>
<accession>A0A833L0P7</accession>
<dbReference type="GO" id="GO:0003735">
    <property type="term" value="F:structural constituent of ribosome"/>
    <property type="evidence" value="ECO:0007669"/>
    <property type="project" value="InterPro"/>
</dbReference>
<dbReference type="InterPro" id="IPR018130">
    <property type="entry name" value="Ribosomal_uS2_CS"/>
</dbReference>
<dbReference type="PANTHER" id="PTHR12534">
    <property type="entry name" value="30S RIBOSOMAL PROTEIN S2 PROKARYOTIC AND ORGANELLAR"/>
    <property type="match status" value="1"/>
</dbReference>
<keyword evidence="3 5" id="KW-0687">Ribonucleoprotein</keyword>
<dbReference type="HAMAP" id="MF_00291_B">
    <property type="entry name" value="Ribosomal_uS2_B"/>
    <property type="match status" value="1"/>
</dbReference>
<name>A0A833L0P7_UNCSA</name>
<keyword evidence="2 5" id="KW-0689">Ribosomal protein</keyword>
<dbReference type="Gene3D" id="3.40.50.10490">
    <property type="entry name" value="Glucose-6-phosphate isomerase like protein, domain 1"/>
    <property type="match status" value="1"/>
</dbReference>
<dbReference type="GO" id="GO:0022627">
    <property type="term" value="C:cytosolic small ribosomal subunit"/>
    <property type="evidence" value="ECO:0007669"/>
    <property type="project" value="TreeGrafter"/>
</dbReference>
<dbReference type="AlphaFoldDB" id="A0A833L0P7"/>
<comment type="caution">
    <text evidence="7">The sequence shown here is derived from an EMBL/GenBank/DDBJ whole genome shotgun (WGS) entry which is preliminary data.</text>
</comment>
<organism evidence="7 8">
    <name type="scientific">Candidatus Saganbacteria bacterium</name>
    <dbReference type="NCBI Taxonomy" id="2575572"/>
    <lineage>
        <taxon>Bacteria</taxon>
        <taxon>Bacillati</taxon>
        <taxon>Saganbacteria</taxon>
    </lineage>
</organism>
<comment type="similarity">
    <text evidence="1 5 6">Belongs to the universal ribosomal protein uS2 family.</text>
</comment>
<dbReference type="Pfam" id="PF00318">
    <property type="entry name" value="Ribosomal_S2"/>
    <property type="match status" value="1"/>
</dbReference>
<evidence type="ECO:0000256" key="4">
    <source>
        <dbReference type="ARBA" id="ARBA00035256"/>
    </source>
</evidence>
<dbReference type="InterPro" id="IPR023591">
    <property type="entry name" value="Ribosomal_uS2_flav_dom_sf"/>
</dbReference>
<reference evidence="7 8" key="1">
    <citation type="submission" date="2019-12" db="EMBL/GenBank/DDBJ databases">
        <authorList>
            <person name="Wolfe R."/>
            <person name="Danczak R."/>
            <person name="Wilkins M."/>
        </authorList>
    </citation>
    <scope>NUCLEOTIDE SEQUENCE [LARGE SCALE GENOMIC DNA]</scope>
    <source>
        <strain evidence="7">X2_MaxBin.013</strain>
    </source>
</reference>
<dbReference type="InterPro" id="IPR001865">
    <property type="entry name" value="Ribosomal_uS2"/>
</dbReference>
<dbReference type="NCBIfam" id="TIGR01011">
    <property type="entry name" value="rpsB_bact"/>
    <property type="match status" value="1"/>
</dbReference>
<dbReference type="Proteomes" id="UP000488506">
    <property type="component" value="Unassembled WGS sequence"/>
</dbReference>
<dbReference type="FunFam" id="1.10.287.610:FF:000001">
    <property type="entry name" value="30S ribosomal protein S2"/>
    <property type="match status" value="1"/>
</dbReference>
<dbReference type="PROSITE" id="PS00962">
    <property type="entry name" value="RIBOSOMAL_S2_1"/>
    <property type="match status" value="1"/>
</dbReference>
<gene>
    <name evidence="5" type="primary">rpsB</name>
    <name evidence="7" type="ORF">FD145_1016</name>
</gene>
<evidence type="ECO:0000256" key="6">
    <source>
        <dbReference type="RuleBase" id="RU003631"/>
    </source>
</evidence>
<evidence type="ECO:0000256" key="1">
    <source>
        <dbReference type="ARBA" id="ARBA00006242"/>
    </source>
</evidence>